<dbReference type="EMBL" id="JAMKFB020000013">
    <property type="protein sequence ID" value="KAL0178232.1"/>
    <property type="molecule type" value="Genomic_DNA"/>
</dbReference>
<gene>
    <name evidence="1" type="ORF">M9458_027126</name>
</gene>
<evidence type="ECO:0000313" key="1">
    <source>
        <dbReference type="EMBL" id="KAL0178232.1"/>
    </source>
</evidence>
<organism evidence="1 2">
    <name type="scientific">Cirrhinus mrigala</name>
    <name type="common">Mrigala</name>
    <dbReference type="NCBI Taxonomy" id="683832"/>
    <lineage>
        <taxon>Eukaryota</taxon>
        <taxon>Metazoa</taxon>
        <taxon>Chordata</taxon>
        <taxon>Craniata</taxon>
        <taxon>Vertebrata</taxon>
        <taxon>Euteleostomi</taxon>
        <taxon>Actinopterygii</taxon>
        <taxon>Neopterygii</taxon>
        <taxon>Teleostei</taxon>
        <taxon>Ostariophysi</taxon>
        <taxon>Cypriniformes</taxon>
        <taxon>Cyprinidae</taxon>
        <taxon>Labeoninae</taxon>
        <taxon>Labeonini</taxon>
        <taxon>Cirrhinus</taxon>
    </lineage>
</organism>
<feature type="non-terminal residue" evidence="1">
    <location>
        <position position="61"/>
    </location>
</feature>
<reference evidence="1 2" key="1">
    <citation type="submission" date="2024-05" db="EMBL/GenBank/DDBJ databases">
        <title>Genome sequencing and assembly of Indian major carp, Cirrhinus mrigala (Hamilton, 1822).</title>
        <authorList>
            <person name="Mohindra V."/>
            <person name="Chowdhury L.M."/>
            <person name="Lal K."/>
            <person name="Jena J.K."/>
        </authorList>
    </citation>
    <scope>NUCLEOTIDE SEQUENCE [LARGE SCALE GENOMIC DNA]</scope>
    <source>
        <strain evidence="1">CM1030</strain>
        <tissue evidence="1">Blood</tissue>
    </source>
</reference>
<name>A0ABD0PW32_CIRMR</name>
<protein>
    <submittedName>
        <fullName evidence="1">Uncharacterized protein</fullName>
    </submittedName>
</protein>
<comment type="caution">
    <text evidence="1">The sequence shown here is derived from an EMBL/GenBank/DDBJ whole genome shotgun (WGS) entry which is preliminary data.</text>
</comment>
<proteinExistence type="predicted"/>
<accession>A0ABD0PW32</accession>
<evidence type="ECO:0000313" key="2">
    <source>
        <dbReference type="Proteomes" id="UP001529510"/>
    </source>
</evidence>
<sequence>MSSRNSLLSLACLDSLCEILISSFTQMIQCWLLLSGLFKLSPVKGLPCEGQLKPAINKEPE</sequence>
<keyword evidence="2" id="KW-1185">Reference proteome</keyword>
<dbReference type="Proteomes" id="UP001529510">
    <property type="component" value="Unassembled WGS sequence"/>
</dbReference>
<dbReference type="AlphaFoldDB" id="A0ABD0PW32"/>